<dbReference type="EMBL" id="CP111014">
    <property type="protein sequence ID" value="WAQ99262.1"/>
    <property type="molecule type" value="Genomic_DNA"/>
</dbReference>
<reference evidence="2" key="1">
    <citation type="submission" date="2022-11" db="EMBL/GenBank/DDBJ databases">
        <title>Centuries of genome instability and evolution in soft-shell clam transmissible cancer (bioRxiv).</title>
        <authorList>
            <person name="Hart S.F.M."/>
            <person name="Yonemitsu M.A."/>
            <person name="Giersch R.M."/>
            <person name="Beal B.F."/>
            <person name="Arriagada G."/>
            <person name="Davis B.W."/>
            <person name="Ostrander E.A."/>
            <person name="Goff S.P."/>
            <person name="Metzger M.J."/>
        </authorList>
    </citation>
    <scope>NUCLEOTIDE SEQUENCE</scope>
    <source>
        <strain evidence="2">MELC-2E11</strain>
        <tissue evidence="2">Siphon/mantle</tissue>
    </source>
</reference>
<name>A0ABY7DNJ5_MYAAR</name>
<sequence>MENGGRVGGVGTGALRGRLAPSSSALARASRAGIAFMTKMLLNRTSLDRRHRLWTPEDIPMLEAWRALESIAQLYKESSPVDIFDSAWQADLALKPGQCEDHKLPCDQFCDSCIETLSELKKKLLVINDKMGVLEEVISGIQANEEQMCKQLGDSVATMVAKLKSHQTQLENEVRRSSEDLQRPVHAELTKCRGLKTHTSQLMKKLSDIRRDRHRKDVAFTLQLMRTTCQELNTFSYQDIDWYLRNEAIPEVNVPMWDIDLRGLTAAIDQLTWKDRYSGTYDRSISSPSIAECDTGRDNELATGVDWRIDPAEELVQAKKSVTKHNSDGQLRSSKATSSEMEDVTGPARLGLGDRLRRVGLTDRDRERERGPGLTERERTGLRLRRDCNNRGLKLCMGLLGVQQTRETHRDHAGSIIEVYVAVDVILNSLLKSFGPGVCDGKLPNLPFKVVDQVRPGAEPNQLILSISKPIGRDIKKVSF</sequence>
<feature type="compositionally biased region" description="Polar residues" evidence="1">
    <location>
        <begin position="328"/>
        <end position="339"/>
    </location>
</feature>
<dbReference type="Proteomes" id="UP001164746">
    <property type="component" value="Chromosome 3"/>
</dbReference>
<organism evidence="2 3">
    <name type="scientific">Mya arenaria</name>
    <name type="common">Soft-shell clam</name>
    <dbReference type="NCBI Taxonomy" id="6604"/>
    <lineage>
        <taxon>Eukaryota</taxon>
        <taxon>Metazoa</taxon>
        <taxon>Spiralia</taxon>
        <taxon>Lophotrochozoa</taxon>
        <taxon>Mollusca</taxon>
        <taxon>Bivalvia</taxon>
        <taxon>Autobranchia</taxon>
        <taxon>Heteroconchia</taxon>
        <taxon>Euheterodonta</taxon>
        <taxon>Imparidentia</taxon>
        <taxon>Neoheterodontei</taxon>
        <taxon>Myida</taxon>
        <taxon>Myoidea</taxon>
        <taxon>Myidae</taxon>
        <taxon>Mya</taxon>
    </lineage>
</organism>
<protein>
    <submittedName>
        <fullName evidence="2">Uncharacterized protein</fullName>
    </submittedName>
</protein>
<proteinExistence type="predicted"/>
<feature type="region of interest" description="Disordered" evidence="1">
    <location>
        <begin position="319"/>
        <end position="348"/>
    </location>
</feature>
<keyword evidence="3" id="KW-1185">Reference proteome</keyword>
<evidence type="ECO:0000313" key="2">
    <source>
        <dbReference type="EMBL" id="WAQ99262.1"/>
    </source>
</evidence>
<evidence type="ECO:0000256" key="1">
    <source>
        <dbReference type="SAM" id="MobiDB-lite"/>
    </source>
</evidence>
<evidence type="ECO:0000313" key="3">
    <source>
        <dbReference type="Proteomes" id="UP001164746"/>
    </source>
</evidence>
<gene>
    <name evidence="2" type="ORF">MAR_023635</name>
</gene>
<accession>A0ABY7DNJ5</accession>